<keyword evidence="9" id="KW-1185">Reference proteome</keyword>
<dbReference type="Gene3D" id="1.20.5.170">
    <property type="match status" value="1"/>
</dbReference>
<dbReference type="SUPFAM" id="SSF57959">
    <property type="entry name" value="Leucine zipper domain"/>
    <property type="match status" value="1"/>
</dbReference>
<dbReference type="Pfam" id="PF07716">
    <property type="entry name" value="bZIP_2"/>
    <property type="match status" value="1"/>
</dbReference>
<comment type="subcellular location">
    <subcellularLocation>
        <location evidence="1">Nucleus</location>
    </subcellularLocation>
</comment>
<evidence type="ECO:0000256" key="5">
    <source>
        <dbReference type="ARBA" id="ARBA00023163"/>
    </source>
</evidence>
<comment type="similarity">
    <text evidence="2">Belongs to the bZIP family. C/EBP subfamily.</text>
</comment>
<dbReference type="InterPro" id="IPR046347">
    <property type="entry name" value="bZIP_sf"/>
</dbReference>
<evidence type="ECO:0000259" key="8">
    <source>
        <dbReference type="PROSITE" id="PS50217"/>
    </source>
</evidence>
<evidence type="ECO:0000313" key="9">
    <source>
        <dbReference type="Proteomes" id="UP000095287"/>
    </source>
</evidence>
<dbReference type="SMART" id="SM00338">
    <property type="entry name" value="BRLZ"/>
    <property type="match status" value="1"/>
</dbReference>
<dbReference type="AlphaFoldDB" id="A0A1I7Z9M8"/>
<evidence type="ECO:0000313" key="10">
    <source>
        <dbReference type="WBParaSite" id="L893_g24166.t1"/>
    </source>
</evidence>
<dbReference type="GO" id="GO:0005634">
    <property type="term" value="C:nucleus"/>
    <property type="evidence" value="ECO:0007669"/>
    <property type="project" value="UniProtKB-SubCell"/>
</dbReference>
<feature type="coiled-coil region" evidence="7">
    <location>
        <begin position="43"/>
        <end position="84"/>
    </location>
</feature>
<evidence type="ECO:0000256" key="1">
    <source>
        <dbReference type="ARBA" id="ARBA00004123"/>
    </source>
</evidence>
<organism evidence="9 10">
    <name type="scientific">Steinernema glaseri</name>
    <dbReference type="NCBI Taxonomy" id="37863"/>
    <lineage>
        <taxon>Eukaryota</taxon>
        <taxon>Metazoa</taxon>
        <taxon>Ecdysozoa</taxon>
        <taxon>Nematoda</taxon>
        <taxon>Chromadorea</taxon>
        <taxon>Rhabditida</taxon>
        <taxon>Tylenchina</taxon>
        <taxon>Panagrolaimomorpha</taxon>
        <taxon>Strongyloidoidea</taxon>
        <taxon>Steinernematidae</taxon>
        <taxon>Steinernema</taxon>
    </lineage>
</organism>
<feature type="domain" description="BZIP" evidence="8">
    <location>
        <begin position="18"/>
        <end position="81"/>
    </location>
</feature>
<dbReference type="PANTHER" id="PTHR23334">
    <property type="entry name" value="CCAAT/ENHANCER BINDING PROTEIN"/>
    <property type="match status" value="1"/>
</dbReference>
<keyword evidence="4" id="KW-0238">DNA-binding</keyword>
<reference evidence="10" key="1">
    <citation type="submission" date="2016-11" db="UniProtKB">
        <authorList>
            <consortium name="WormBaseParasite"/>
        </authorList>
    </citation>
    <scope>IDENTIFICATION</scope>
</reference>
<dbReference type="InterPro" id="IPR031106">
    <property type="entry name" value="C/EBP"/>
</dbReference>
<keyword evidence="6" id="KW-0539">Nucleus</keyword>
<keyword evidence="7" id="KW-0175">Coiled coil</keyword>
<dbReference type="Proteomes" id="UP000095287">
    <property type="component" value="Unplaced"/>
</dbReference>
<keyword evidence="3" id="KW-0805">Transcription regulation</keyword>
<accession>A0A1I7Z9M8</accession>
<dbReference type="PROSITE" id="PS50217">
    <property type="entry name" value="BZIP"/>
    <property type="match status" value="1"/>
</dbReference>
<proteinExistence type="inferred from homology"/>
<name>A0A1I7Z9M8_9BILA</name>
<protein>
    <submittedName>
        <fullName evidence="10">BZIP domain-containing protein</fullName>
    </submittedName>
</protein>
<dbReference type="InterPro" id="IPR004827">
    <property type="entry name" value="bZIP"/>
</dbReference>
<evidence type="ECO:0000256" key="6">
    <source>
        <dbReference type="ARBA" id="ARBA00023242"/>
    </source>
</evidence>
<evidence type="ECO:0000256" key="4">
    <source>
        <dbReference type="ARBA" id="ARBA00023125"/>
    </source>
</evidence>
<evidence type="ECO:0000256" key="7">
    <source>
        <dbReference type="SAM" id="Coils"/>
    </source>
</evidence>
<dbReference type="WBParaSite" id="L893_g24166.t1">
    <property type="protein sequence ID" value="L893_g24166.t1"/>
    <property type="gene ID" value="L893_g24166"/>
</dbReference>
<keyword evidence="5" id="KW-0804">Transcription</keyword>
<sequence>MPSDSARKRGPAKITEVDDDYQLKRQRNNAAVNKTRQKQRAVEDTTMKKVRAMRKENADLERQVESLQQELKFLKEMFVAYASKSKEAGGGGGGETRSEE</sequence>
<evidence type="ECO:0000256" key="3">
    <source>
        <dbReference type="ARBA" id="ARBA00023015"/>
    </source>
</evidence>
<dbReference type="GO" id="GO:0000978">
    <property type="term" value="F:RNA polymerase II cis-regulatory region sequence-specific DNA binding"/>
    <property type="evidence" value="ECO:0007669"/>
    <property type="project" value="TreeGrafter"/>
</dbReference>
<dbReference type="GO" id="GO:0006351">
    <property type="term" value="P:DNA-templated transcription"/>
    <property type="evidence" value="ECO:0007669"/>
    <property type="project" value="InterPro"/>
</dbReference>
<dbReference type="GO" id="GO:0000981">
    <property type="term" value="F:DNA-binding transcription factor activity, RNA polymerase II-specific"/>
    <property type="evidence" value="ECO:0007669"/>
    <property type="project" value="TreeGrafter"/>
</dbReference>
<dbReference type="PANTHER" id="PTHR23334:SF69">
    <property type="entry name" value="CCAAT_ENHANCER-BINDING PROTEIN GAMMA"/>
    <property type="match status" value="1"/>
</dbReference>
<evidence type="ECO:0000256" key="2">
    <source>
        <dbReference type="ARBA" id="ARBA00006951"/>
    </source>
</evidence>